<dbReference type="Gene3D" id="3.30.559.10">
    <property type="entry name" value="Chloramphenicol acetyltransferase-like domain"/>
    <property type="match status" value="2"/>
</dbReference>
<dbReference type="EMBL" id="CACVBM020001396">
    <property type="protein sequence ID" value="CAA7048854.1"/>
    <property type="molecule type" value="Genomic_DNA"/>
</dbReference>
<protein>
    <submittedName>
        <fullName evidence="2">Uncharacterized protein</fullName>
    </submittedName>
</protein>
<comment type="caution">
    <text evidence="2">The sequence shown here is derived from an EMBL/GenBank/DDBJ whole genome shotgun (WGS) entry which is preliminary data.</text>
</comment>
<dbReference type="Pfam" id="PF02458">
    <property type="entry name" value="Transferase"/>
    <property type="match status" value="1"/>
</dbReference>
<organism evidence="2 3">
    <name type="scientific">Microthlaspi erraticum</name>
    <dbReference type="NCBI Taxonomy" id="1685480"/>
    <lineage>
        <taxon>Eukaryota</taxon>
        <taxon>Viridiplantae</taxon>
        <taxon>Streptophyta</taxon>
        <taxon>Embryophyta</taxon>
        <taxon>Tracheophyta</taxon>
        <taxon>Spermatophyta</taxon>
        <taxon>Magnoliopsida</taxon>
        <taxon>eudicotyledons</taxon>
        <taxon>Gunneridae</taxon>
        <taxon>Pentapetalae</taxon>
        <taxon>rosids</taxon>
        <taxon>malvids</taxon>
        <taxon>Brassicales</taxon>
        <taxon>Brassicaceae</taxon>
        <taxon>Coluteocarpeae</taxon>
        <taxon>Microthlaspi</taxon>
    </lineage>
</organism>
<dbReference type="InterPro" id="IPR050898">
    <property type="entry name" value="Plant_acyltransferase"/>
</dbReference>
<proteinExistence type="inferred from homology"/>
<dbReference type="PANTHER" id="PTHR31147:SF29">
    <property type="entry name" value="SPERMIDINE COUMAROYL-COA ACYLTRANSFERASE"/>
    <property type="match status" value="1"/>
</dbReference>
<dbReference type="InterPro" id="IPR023213">
    <property type="entry name" value="CAT-like_dom_sf"/>
</dbReference>
<evidence type="ECO:0000256" key="1">
    <source>
        <dbReference type="ARBA" id="ARBA00009861"/>
    </source>
</evidence>
<evidence type="ECO:0000313" key="2">
    <source>
        <dbReference type="EMBL" id="CAA7048854.1"/>
    </source>
</evidence>
<evidence type="ECO:0000313" key="3">
    <source>
        <dbReference type="Proteomes" id="UP000467841"/>
    </source>
</evidence>
<name>A0A6D2K405_9BRAS</name>
<reference evidence="2" key="1">
    <citation type="submission" date="2020-01" db="EMBL/GenBank/DDBJ databases">
        <authorList>
            <person name="Mishra B."/>
        </authorList>
    </citation>
    <scope>NUCLEOTIDE SEQUENCE [LARGE SCALE GENOMIC DNA]</scope>
</reference>
<comment type="similarity">
    <text evidence="1">Belongs to the plant acyltransferase family.</text>
</comment>
<sequence>MINQINPSLPLLLEKKSVELVKPSKHTPSGNLFLSSLDNNPLDEIRHAIVYVFEANEKNQNDPVSLLRKALSELLVYYYPLSGRLVRRKSDRRFQLVCNSEGVHFVVAEAAPDLRSLNYIENFVDEVALKLVPEFEPNYENEMACHPLAMQVTKFPCGGFTIGTAMLHAVCDGFGAARFIHSLTEFARGKTEPSVLPVWQRERLVRITDNEPARVPCGVGSRGNLLATSPYMPTSDLVTEIISIKAENIKMLKDTLGRECEFPNESYTTYEILSGCLWKSRSRALNLDLDKITVLGIIVGFRHVLDPPLPEGYYGNSVIDVYMELTARELQESSISDIVKLVKRAKKKAYDKRYIEEEIINTERMINEDTKYHERIDGSLFMTDMRHIGFLGSMDFGWNEPVNMRGLMFQESSNLGMILGPSKQDPSTEGGVRVVMTLPRDAMVKFKQEMYAMMHLRPRF</sequence>
<dbReference type="Proteomes" id="UP000467841">
    <property type="component" value="Unassembled WGS sequence"/>
</dbReference>
<accession>A0A6D2K405</accession>
<dbReference type="OrthoDB" id="444127at2759"/>
<dbReference type="PANTHER" id="PTHR31147">
    <property type="entry name" value="ACYL TRANSFERASE 4"/>
    <property type="match status" value="1"/>
</dbReference>
<keyword evidence="3" id="KW-1185">Reference proteome</keyword>
<gene>
    <name evidence="2" type="ORF">MERR_LOCUS36089</name>
</gene>
<dbReference type="AlphaFoldDB" id="A0A6D2K405"/>